<dbReference type="AlphaFoldDB" id="A0A9N9NES4"/>
<sequence length="87" mass="9703">MLKKKVVAEKVGTAKISKAPGYQKVALVAVSLANALDGLEFSANEPSNILAEHDSNILKKDDRKKGIEDFKNKEFLERFLTENTFHN</sequence>
<protein>
    <submittedName>
        <fullName evidence="1">20598_t:CDS:1</fullName>
    </submittedName>
</protein>
<dbReference type="Proteomes" id="UP000789405">
    <property type="component" value="Unassembled WGS sequence"/>
</dbReference>
<evidence type="ECO:0000313" key="1">
    <source>
        <dbReference type="EMBL" id="CAG8726419.1"/>
    </source>
</evidence>
<evidence type="ECO:0000313" key="2">
    <source>
        <dbReference type="Proteomes" id="UP000789405"/>
    </source>
</evidence>
<proteinExistence type="predicted"/>
<gene>
    <name evidence="1" type="ORF">DERYTH_LOCUS14753</name>
</gene>
<feature type="non-terminal residue" evidence="1">
    <location>
        <position position="87"/>
    </location>
</feature>
<comment type="caution">
    <text evidence="1">The sequence shown here is derived from an EMBL/GenBank/DDBJ whole genome shotgun (WGS) entry which is preliminary data.</text>
</comment>
<dbReference type="OrthoDB" id="2486765at2759"/>
<reference evidence="1" key="1">
    <citation type="submission" date="2021-06" db="EMBL/GenBank/DDBJ databases">
        <authorList>
            <person name="Kallberg Y."/>
            <person name="Tangrot J."/>
            <person name="Rosling A."/>
        </authorList>
    </citation>
    <scope>NUCLEOTIDE SEQUENCE</scope>
    <source>
        <strain evidence="1">MA453B</strain>
    </source>
</reference>
<keyword evidence="2" id="KW-1185">Reference proteome</keyword>
<organism evidence="1 2">
    <name type="scientific">Dentiscutata erythropus</name>
    <dbReference type="NCBI Taxonomy" id="1348616"/>
    <lineage>
        <taxon>Eukaryota</taxon>
        <taxon>Fungi</taxon>
        <taxon>Fungi incertae sedis</taxon>
        <taxon>Mucoromycota</taxon>
        <taxon>Glomeromycotina</taxon>
        <taxon>Glomeromycetes</taxon>
        <taxon>Diversisporales</taxon>
        <taxon>Gigasporaceae</taxon>
        <taxon>Dentiscutata</taxon>
    </lineage>
</organism>
<dbReference type="EMBL" id="CAJVPY010011357">
    <property type="protein sequence ID" value="CAG8726419.1"/>
    <property type="molecule type" value="Genomic_DNA"/>
</dbReference>
<accession>A0A9N9NES4</accession>
<name>A0A9N9NES4_9GLOM</name>